<evidence type="ECO:0000256" key="4">
    <source>
        <dbReference type="ARBA" id="ARBA00023163"/>
    </source>
</evidence>
<evidence type="ECO:0000313" key="8">
    <source>
        <dbReference type="EMBL" id="CAH1993126.1"/>
    </source>
</evidence>
<sequence>MESEENSGKGKQKRGANFSLSDRKNLLKLSNKFKAVIENKKTDGVTWRQKEEAWIKIEREFNSFTTGVPRTAKQLKTKYEAIKKELKKKYSSHKCYMLGTGGGASKEEPKPETEEEKELLQTIIVSVEGVRGVEIEEIENSSVIVETHEDIEWNTPSTSYLQTHIHPALKVSRPNVLQVDVSGEDMEVTDHNTDSISVAETPSSKSICEIFLINIEPWSCRRRPVIKKKKSMSSASSKFEELAMKKLELVNLQMSIAEEIKKQNAAEHKIKMENLKLKQDILKMELQIRTNDKL</sequence>
<evidence type="ECO:0000256" key="2">
    <source>
        <dbReference type="ARBA" id="ARBA00016807"/>
    </source>
</evidence>
<keyword evidence="3" id="KW-0805">Transcription regulation</keyword>
<evidence type="ECO:0000259" key="7">
    <source>
        <dbReference type="Pfam" id="PF13873"/>
    </source>
</evidence>
<comment type="function">
    <text evidence="5">Involved in transvection phenomena (= synapsis-dependent gene expression), where the synaptic pairing of chromosomes carrying genes with which zeste interacts influences the expression of these genes. Zeste binds to DNA and stimulates transcription from a nearby promoter.</text>
</comment>
<dbReference type="AlphaFoldDB" id="A0A9P0LD23"/>
<protein>
    <recommendedName>
        <fullName evidence="2">Regulatory protein zeste</fullName>
    </recommendedName>
</protein>
<dbReference type="Proteomes" id="UP001152888">
    <property type="component" value="Unassembled WGS sequence"/>
</dbReference>
<evidence type="ECO:0000256" key="5">
    <source>
        <dbReference type="ARBA" id="ARBA00025466"/>
    </source>
</evidence>
<feature type="domain" description="Myb/SANT-like DNA-binding" evidence="7">
    <location>
        <begin position="14"/>
        <end position="91"/>
    </location>
</feature>
<feature type="region of interest" description="Disordered" evidence="6">
    <location>
        <begin position="1"/>
        <end position="21"/>
    </location>
</feature>
<evidence type="ECO:0000313" key="9">
    <source>
        <dbReference type="Proteomes" id="UP001152888"/>
    </source>
</evidence>
<dbReference type="OrthoDB" id="6769707at2759"/>
<evidence type="ECO:0000256" key="1">
    <source>
        <dbReference type="ARBA" id="ARBA00011764"/>
    </source>
</evidence>
<evidence type="ECO:0000256" key="3">
    <source>
        <dbReference type="ARBA" id="ARBA00023015"/>
    </source>
</evidence>
<organism evidence="8 9">
    <name type="scientific">Acanthoscelides obtectus</name>
    <name type="common">Bean weevil</name>
    <name type="synonym">Bruchus obtectus</name>
    <dbReference type="NCBI Taxonomy" id="200917"/>
    <lineage>
        <taxon>Eukaryota</taxon>
        <taxon>Metazoa</taxon>
        <taxon>Ecdysozoa</taxon>
        <taxon>Arthropoda</taxon>
        <taxon>Hexapoda</taxon>
        <taxon>Insecta</taxon>
        <taxon>Pterygota</taxon>
        <taxon>Neoptera</taxon>
        <taxon>Endopterygota</taxon>
        <taxon>Coleoptera</taxon>
        <taxon>Polyphaga</taxon>
        <taxon>Cucujiformia</taxon>
        <taxon>Chrysomeloidea</taxon>
        <taxon>Chrysomelidae</taxon>
        <taxon>Bruchinae</taxon>
        <taxon>Bruchini</taxon>
        <taxon>Acanthoscelides</taxon>
    </lineage>
</organism>
<dbReference type="PANTHER" id="PTHR21411">
    <property type="entry name" value="APONTIC"/>
    <property type="match status" value="1"/>
</dbReference>
<keyword evidence="4" id="KW-0804">Transcription</keyword>
<accession>A0A9P0LD23</accession>
<dbReference type="PANTHER" id="PTHR21411:SF0">
    <property type="entry name" value="REGULATORY PROTEIN ZESTE"/>
    <property type="match status" value="1"/>
</dbReference>
<reference evidence="8" key="1">
    <citation type="submission" date="2022-03" db="EMBL/GenBank/DDBJ databases">
        <authorList>
            <person name="Sayadi A."/>
        </authorList>
    </citation>
    <scope>NUCLEOTIDE SEQUENCE</scope>
</reference>
<dbReference type="Pfam" id="PF13873">
    <property type="entry name" value="Myb_DNA-bind_5"/>
    <property type="match status" value="1"/>
</dbReference>
<comment type="caution">
    <text evidence="8">The sequence shown here is derived from an EMBL/GenBank/DDBJ whole genome shotgun (WGS) entry which is preliminary data.</text>
</comment>
<dbReference type="InterPro" id="IPR028002">
    <property type="entry name" value="Myb_DNA-bind_5"/>
</dbReference>
<dbReference type="EMBL" id="CAKOFQ010007165">
    <property type="protein sequence ID" value="CAH1993126.1"/>
    <property type="molecule type" value="Genomic_DNA"/>
</dbReference>
<evidence type="ECO:0000256" key="6">
    <source>
        <dbReference type="SAM" id="MobiDB-lite"/>
    </source>
</evidence>
<keyword evidence="9" id="KW-1185">Reference proteome</keyword>
<name>A0A9P0LD23_ACAOB</name>
<proteinExistence type="predicted"/>
<gene>
    <name evidence="8" type="ORF">ACAOBT_LOCUS21312</name>
</gene>
<comment type="subunit">
    <text evidence="1">Self-associates forming complexes of several hundred monomers.</text>
</comment>